<proteinExistence type="predicted"/>
<name>A0A1D2ME14_ORCCI</name>
<gene>
    <name evidence="1" type="ORF">Ocin01_15425</name>
</gene>
<dbReference type="Proteomes" id="UP000094527">
    <property type="component" value="Unassembled WGS sequence"/>
</dbReference>
<sequence length="266" mass="30157">MSQTESEGSDTDILKYAFINVNEVPEFEETDSTIIHHPTARFLRANSKKISSFDFLGSPAKQRRLLSPEPEATTIRAQSPLEIKSLSPARKISDSITIENESNNMQVILPNRLSKASVDSTFESSEGCHKFAYGDFNANALECKSKEASLNGIKFIHVDSVIDKQHVISEKQFPSSKFYLNYVHWSHSIQSDLVQYITVNEKDMNQNRIEPEIKSVSFSGFSAQHRFSTLGTRPILKPVYRLHGFSEISERYSVVFLKESDYDSSM</sequence>
<comment type="caution">
    <text evidence="1">The sequence shown here is derived from an EMBL/GenBank/DDBJ whole genome shotgun (WGS) entry which is preliminary data.</text>
</comment>
<evidence type="ECO:0000313" key="1">
    <source>
        <dbReference type="EMBL" id="ODM91257.1"/>
    </source>
</evidence>
<accession>A0A1D2ME14</accession>
<feature type="non-terminal residue" evidence="1">
    <location>
        <position position="266"/>
    </location>
</feature>
<reference evidence="1 2" key="1">
    <citation type="journal article" date="2016" name="Genome Biol. Evol.">
        <title>Gene Family Evolution Reflects Adaptation to Soil Environmental Stressors in the Genome of the Collembolan Orchesella cincta.</title>
        <authorList>
            <person name="Faddeeva-Vakhrusheva A."/>
            <person name="Derks M.F."/>
            <person name="Anvar S.Y."/>
            <person name="Agamennone V."/>
            <person name="Suring W."/>
            <person name="Smit S."/>
            <person name="van Straalen N.M."/>
            <person name="Roelofs D."/>
        </authorList>
    </citation>
    <scope>NUCLEOTIDE SEQUENCE [LARGE SCALE GENOMIC DNA]</scope>
    <source>
        <tissue evidence="1">Mixed pool</tissue>
    </source>
</reference>
<keyword evidence="2" id="KW-1185">Reference proteome</keyword>
<protein>
    <submittedName>
        <fullName evidence="1">Uncharacterized protein</fullName>
    </submittedName>
</protein>
<dbReference type="EMBL" id="LJIJ01001619">
    <property type="protein sequence ID" value="ODM91257.1"/>
    <property type="molecule type" value="Genomic_DNA"/>
</dbReference>
<organism evidence="1 2">
    <name type="scientific">Orchesella cincta</name>
    <name type="common">Springtail</name>
    <name type="synonym">Podura cincta</name>
    <dbReference type="NCBI Taxonomy" id="48709"/>
    <lineage>
        <taxon>Eukaryota</taxon>
        <taxon>Metazoa</taxon>
        <taxon>Ecdysozoa</taxon>
        <taxon>Arthropoda</taxon>
        <taxon>Hexapoda</taxon>
        <taxon>Collembola</taxon>
        <taxon>Entomobryomorpha</taxon>
        <taxon>Entomobryoidea</taxon>
        <taxon>Orchesellidae</taxon>
        <taxon>Orchesellinae</taxon>
        <taxon>Orchesella</taxon>
    </lineage>
</organism>
<evidence type="ECO:0000313" key="2">
    <source>
        <dbReference type="Proteomes" id="UP000094527"/>
    </source>
</evidence>
<dbReference type="AlphaFoldDB" id="A0A1D2ME14"/>